<dbReference type="Pfam" id="PF06347">
    <property type="entry name" value="SH3_4"/>
    <property type="match status" value="2"/>
</dbReference>
<evidence type="ECO:0000313" key="2">
    <source>
        <dbReference type="EMBL" id="GGA38284.1"/>
    </source>
</evidence>
<dbReference type="InterPro" id="IPR010466">
    <property type="entry name" value="DUF1058"/>
</dbReference>
<accession>A0A916R9E8</accession>
<keyword evidence="1" id="KW-0732">Signal</keyword>
<evidence type="ECO:0000313" key="3">
    <source>
        <dbReference type="Proteomes" id="UP000596977"/>
    </source>
</evidence>
<name>A0A916R9E8_9HYPH</name>
<evidence type="ECO:0000256" key="1">
    <source>
        <dbReference type="SAM" id="SignalP"/>
    </source>
</evidence>
<protein>
    <recommendedName>
        <fullName evidence="4">SH3-like domain-containing protein</fullName>
    </recommendedName>
</protein>
<feature type="signal peptide" evidence="1">
    <location>
        <begin position="1"/>
        <end position="23"/>
    </location>
</feature>
<dbReference type="EMBL" id="BMKB01000001">
    <property type="protein sequence ID" value="GGA38284.1"/>
    <property type="molecule type" value="Genomic_DNA"/>
</dbReference>
<feature type="chain" id="PRO_5038078532" description="SH3-like domain-containing protein" evidence="1">
    <location>
        <begin position="24"/>
        <end position="181"/>
    </location>
</feature>
<keyword evidence="3" id="KW-1185">Reference proteome</keyword>
<sequence length="181" mass="20032">MRAILLCILALAGSFLAIGPVFAQPQSVGASSGLPLPRFVSVRSSPVNVRVGPGTRYEIAWVYVRPGIPVEITQEFDTWRRIRDVDGAEGWLHQNLLVGTRTAFVTPWAEQGQVALRSRPDANAPVRAWLMPGLMVEVRRCTGTMCEVRFNHTGESGRATQYSGFIEQDALWGVYVNEVFD</sequence>
<dbReference type="Proteomes" id="UP000596977">
    <property type="component" value="Unassembled WGS sequence"/>
</dbReference>
<comment type="caution">
    <text evidence="2">The sequence shown here is derived from an EMBL/GenBank/DDBJ whole genome shotgun (WGS) entry which is preliminary data.</text>
</comment>
<proteinExistence type="predicted"/>
<evidence type="ECO:0008006" key="4">
    <source>
        <dbReference type="Google" id="ProtNLM"/>
    </source>
</evidence>
<dbReference type="Gene3D" id="2.30.30.40">
    <property type="entry name" value="SH3 Domains"/>
    <property type="match status" value="1"/>
</dbReference>
<dbReference type="AlphaFoldDB" id="A0A916R9E8"/>
<organism evidence="2 3">
    <name type="scientific">Pelagibacterium lentulum</name>
    <dbReference type="NCBI Taxonomy" id="2029865"/>
    <lineage>
        <taxon>Bacteria</taxon>
        <taxon>Pseudomonadati</taxon>
        <taxon>Pseudomonadota</taxon>
        <taxon>Alphaproteobacteria</taxon>
        <taxon>Hyphomicrobiales</taxon>
        <taxon>Devosiaceae</taxon>
        <taxon>Pelagibacterium</taxon>
    </lineage>
</organism>
<reference evidence="2 3" key="1">
    <citation type="journal article" date="2014" name="Int. J. Syst. Evol. Microbiol.">
        <title>Complete genome sequence of Corynebacterium casei LMG S-19264T (=DSM 44701T), isolated from a smear-ripened cheese.</title>
        <authorList>
            <consortium name="US DOE Joint Genome Institute (JGI-PGF)"/>
            <person name="Walter F."/>
            <person name="Albersmeier A."/>
            <person name="Kalinowski J."/>
            <person name="Ruckert C."/>
        </authorList>
    </citation>
    <scope>NUCLEOTIDE SEQUENCE [LARGE SCALE GENOMIC DNA]</scope>
    <source>
        <strain evidence="2 3">CGMCC 1.15896</strain>
    </source>
</reference>
<gene>
    <name evidence="2" type="ORF">GCM10011499_04600</name>
</gene>